<evidence type="ECO:0000313" key="1">
    <source>
        <dbReference type="EMBL" id="GFY67327.1"/>
    </source>
</evidence>
<dbReference type="OrthoDB" id="7694786at2759"/>
<dbReference type="EMBL" id="BMAV01016523">
    <property type="protein sequence ID" value="GFY67327.1"/>
    <property type="molecule type" value="Genomic_DNA"/>
</dbReference>
<proteinExistence type="predicted"/>
<comment type="caution">
    <text evidence="1">The sequence shown here is derived from an EMBL/GenBank/DDBJ whole genome shotgun (WGS) entry which is preliminary data.</text>
</comment>
<dbReference type="AlphaFoldDB" id="A0A8X7CKE4"/>
<feature type="non-terminal residue" evidence="1">
    <location>
        <position position="1"/>
    </location>
</feature>
<protein>
    <submittedName>
        <fullName evidence="1">Uncharacterized protein</fullName>
    </submittedName>
</protein>
<keyword evidence="2" id="KW-1185">Reference proteome</keyword>
<gene>
    <name evidence="1" type="ORF">TNIN_156081</name>
</gene>
<reference evidence="1" key="1">
    <citation type="submission" date="2020-08" db="EMBL/GenBank/DDBJ databases">
        <title>Multicomponent nature underlies the extraordinary mechanical properties of spider dragline silk.</title>
        <authorList>
            <person name="Kono N."/>
            <person name="Nakamura H."/>
            <person name="Mori M."/>
            <person name="Yoshida Y."/>
            <person name="Ohtoshi R."/>
            <person name="Malay A.D."/>
            <person name="Moran D.A.P."/>
            <person name="Tomita M."/>
            <person name="Numata K."/>
            <person name="Arakawa K."/>
        </authorList>
    </citation>
    <scope>NUCLEOTIDE SEQUENCE</scope>
</reference>
<dbReference type="Proteomes" id="UP000886998">
    <property type="component" value="Unassembled WGS sequence"/>
</dbReference>
<organism evidence="1 2">
    <name type="scientific">Trichonephila inaurata madagascariensis</name>
    <dbReference type="NCBI Taxonomy" id="2747483"/>
    <lineage>
        <taxon>Eukaryota</taxon>
        <taxon>Metazoa</taxon>
        <taxon>Ecdysozoa</taxon>
        <taxon>Arthropoda</taxon>
        <taxon>Chelicerata</taxon>
        <taxon>Arachnida</taxon>
        <taxon>Araneae</taxon>
        <taxon>Araneomorphae</taxon>
        <taxon>Entelegynae</taxon>
        <taxon>Araneoidea</taxon>
        <taxon>Nephilidae</taxon>
        <taxon>Trichonephila</taxon>
        <taxon>Trichonephila inaurata</taxon>
    </lineage>
</organism>
<sequence>IEVMDITKGQTARDYAVTIDNARNLRAEKTAEINYKEARTLFRALKAVENNKFEETKGLLNVPDIAD</sequence>
<name>A0A8X7CKE4_9ARAC</name>
<evidence type="ECO:0000313" key="2">
    <source>
        <dbReference type="Proteomes" id="UP000886998"/>
    </source>
</evidence>
<accession>A0A8X7CKE4</accession>